<feature type="compositionally biased region" description="Acidic residues" evidence="2">
    <location>
        <begin position="478"/>
        <end position="511"/>
    </location>
</feature>
<feature type="region of interest" description="Disordered" evidence="2">
    <location>
        <begin position="478"/>
        <end position="634"/>
    </location>
</feature>
<dbReference type="InterPro" id="IPR046869">
    <property type="entry name" value="SLM1/RGC1-like_PH"/>
</dbReference>
<proteinExistence type="predicted"/>
<evidence type="ECO:0000256" key="2">
    <source>
        <dbReference type="SAM" id="MobiDB-lite"/>
    </source>
</evidence>
<dbReference type="PANTHER" id="PTHR31941:SF1">
    <property type="entry name" value="CYTOSKELETAL SIGNALING PROTEIN SLM1"/>
    <property type="match status" value="1"/>
</dbReference>
<dbReference type="Proteomes" id="UP000807025">
    <property type="component" value="Unassembled WGS sequence"/>
</dbReference>
<dbReference type="InterPro" id="IPR027267">
    <property type="entry name" value="AH/BAR_dom_sf"/>
</dbReference>
<dbReference type="OrthoDB" id="5598057at2759"/>
<name>A0A9P6A654_PLEER</name>
<dbReference type="Pfam" id="PF20399">
    <property type="entry name" value="PH_20"/>
    <property type="match status" value="1"/>
</dbReference>
<dbReference type="SUPFAM" id="SSF103657">
    <property type="entry name" value="BAR/IMD domain-like"/>
    <property type="match status" value="1"/>
</dbReference>
<dbReference type="InterPro" id="IPR011993">
    <property type="entry name" value="PH-like_dom_sf"/>
</dbReference>
<feature type="domain" description="PH" evidence="3">
    <location>
        <begin position="329"/>
        <end position="452"/>
    </location>
</feature>
<dbReference type="InterPro" id="IPR043453">
    <property type="entry name" value="Slm1_PH"/>
</dbReference>
<dbReference type="Gene3D" id="1.20.1270.60">
    <property type="entry name" value="Arfaptin homology (AH) domain/BAR domain"/>
    <property type="match status" value="1"/>
</dbReference>
<keyword evidence="1" id="KW-0597">Phosphoprotein</keyword>
<dbReference type="InterPro" id="IPR001849">
    <property type="entry name" value="PH_domain"/>
</dbReference>
<dbReference type="PANTHER" id="PTHR31941">
    <property type="entry name" value="CYTOSKELETAL SIGNALING PROTEIN SLM1"/>
    <property type="match status" value="1"/>
</dbReference>
<comment type="caution">
    <text evidence="4">The sequence shown here is derived from an EMBL/GenBank/DDBJ whole genome shotgun (WGS) entry which is preliminary data.</text>
</comment>
<reference evidence="4" key="1">
    <citation type="submission" date="2020-11" db="EMBL/GenBank/DDBJ databases">
        <authorList>
            <consortium name="DOE Joint Genome Institute"/>
            <person name="Ahrendt S."/>
            <person name="Riley R."/>
            <person name="Andreopoulos W."/>
            <person name="Labutti K."/>
            <person name="Pangilinan J."/>
            <person name="Ruiz-Duenas F.J."/>
            <person name="Barrasa J.M."/>
            <person name="Sanchez-Garcia M."/>
            <person name="Camarero S."/>
            <person name="Miyauchi S."/>
            <person name="Serrano A."/>
            <person name="Linde D."/>
            <person name="Babiker R."/>
            <person name="Drula E."/>
            <person name="Ayuso-Fernandez I."/>
            <person name="Pacheco R."/>
            <person name="Padilla G."/>
            <person name="Ferreira P."/>
            <person name="Barriuso J."/>
            <person name="Kellner H."/>
            <person name="Castanera R."/>
            <person name="Alfaro M."/>
            <person name="Ramirez L."/>
            <person name="Pisabarro A.G."/>
            <person name="Kuo A."/>
            <person name="Tritt A."/>
            <person name="Lipzen A."/>
            <person name="He G."/>
            <person name="Yan M."/>
            <person name="Ng V."/>
            <person name="Cullen D."/>
            <person name="Martin F."/>
            <person name="Rosso M.-N."/>
            <person name="Henrissat B."/>
            <person name="Hibbett D."/>
            <person name="Martinez A.T."/>
            <person name="Grigoriev I.V."/>
        </authorList>
    </citation>
    <scope>NUCLEOTIDE SEQUENCE</scope>
    <source>
        <strain evidence="4">ATCC 90797</strain>
    </source>
</reference>
<protein>
    <recommendedName>
        <fullName evidence="3">PH domain-containing protein</fullName>
    </recommendedName>
</protein>
<evidence type="ECO:0000256" key="1">
    <source>
        <dbReference type="ARBA" id="ARBA00022553"/>
    </source>
</evidence>
<dbReference type="InterPro" id="IPR046868">
    <property type="entry name" value="BAR_4"/>
</dbReference>
<evidence type="ECO:0000259" key="3">
    <source>
        <dbReference type="PROSITE" id="PS50003"/>
    </source>
</evidence>
<keyword evidence="5" id="KW-1185">Reference proteome</keyword>
<feature type="compositionally biased region" description="Basic and acidic residues" evidence="2">
    <location>
        <begin position="556"/>
        <end position="574"/>
    </location>
</feature>
<organism evidence="4 5">
    <name type="scientific">Pleurotus eryngii</name>
    <name type="common">Boletus of the steppes</name>
    <dbReference type="NCBI Taxonomy" id="5323"/>
    <lineage>
        <taxon>Eukaryota</taxon>
        <taxon>Fungi</taxon>
        <taxon>Dikarya</taxon>
        <taxon>Basidiomycota</taxon>
        <taxon>Agaricomycotina</taxon>
        <taxon>Agaricomycetes</taxon>
        <taxon>Agaricomycetidae</taxon>
        <taxon>Agaricales</taxon>
        <taxon>Pleurotineae</taxon>
        <taxon>Pleurotaceae</taxon>
        <taxon>Pleurotus</taxon>
    </lineage>
</organism>
<evidence type="ECO:0000313" key="5">
    <source>
        <dbReference type="Proteomes" id="UP000807025"/>
    </source>
</evidence>
<dbReference type="EMBL" id="MU154529">
    <property type="protein sequence ID" value="KAF9499961.1"/>
    <property type="molecule type" value="Genomic_DNA"/>
</dbReference>
<accession>A0A9P6A654</accession>
<evidence type="ECO:0000313" key="4">
    <source>
        <dbReference type="EMBL" id="KAF9499961.1"/>
    </source>
</evidence>
<dbReference type="Pfam" id="PF20400">
    <property type="entry name" value="BAR_4"/>
    <property type="match status" value="1"/>
</dbReference>
<sequence>MSSVQPRFYSQQPHSRRSVSTMNQETISLSRATSVSRASKQGSTVSRNQSLIKKNVAPHDLRPSDVLIERFVAWKAIVKQLIAYFEGIADIHNNTARELIKLGAVIQVPFRAGNQFLGEDGLQDVYYSIRDKTRSIADQHANLGRTIDSSIVQHLQKLRAEIKAHVKNIQNDTGKLATSVARERELSTKLVAELANSISSYKNSPLQVTSKTDPYVSNQAVVRQLQKQVHEENLLQKSIIIMQQNSAHFEEGIVRALQSAWQTYDEWQGRMTSQIADIHTRLSENFGSLAPDREWISFSARSDHLLDPETPLRNPDTIVYPCKDDPIIIPVHTGILERKKRYTRTYRESFYVLTAAGFLHEYNSSDPATHAGQSPIFSLFLPACTLGPPSSSGAKSHKFHIEGRKDGMGAIKTGSLREKMHIGRRSAYAWSFRARSREDMMEWWNDIRMLCARYLVASETIERSGPIAAAVRAAGYISEEEDDDDEGSSVEEEQEDGAQHDDDDIYVDADGADMPPSYSHPVKGQTIEMGPNGYALEKKARTPPRATSEDGGEGADLSRRVSKRQQEKAPEGRAPHANGDASTHATDKGVATNDNASHRDDALPEAVGGDYAHADDAANEAGPAPFESKFQERL</sequence>
<dbReference type="AlphaFoldDB" id="A0A9P6A654"/>
<dbReference type="SMART" id="SM00233">
    <property type="entry name" value="PH"/>
    <property type="match status" value="1"/>
</dbReference>
<feature type="region of interest" description="Disordered" evidence="2">
    <location>
        <begin position="1"/>
        <end position="51"/>
    </location>
</feature>
<dbReference type="Gene3D" id="2.30.29.30">
    <property type="entry name" value="Pleckstrin-homology domain (PH domain)/Phosphotyrosine-binding domain (PTB)"/>
    <property type="match status" value="1"/>
</dbReference>
<gene>
    <name evidence="4" type="ORF">BDN71DRAFT_1440983</name>
</gene>
<dbReference type="CDD" id="cd13311">
    <property type="entry name" value="PH_Slm1"/>
    <property type="match status" value="1"/>
</dbReference>
<dbReference type="PROSITE" id="PS50003">
    <property type="entry name" value="PH_DOMAIN"/>
    <property type="match status" value="1"/>
</dbReference>
<dbReference type="SUPFAM" id="SSF50729">
    <property type="entry name" value="PH domain-like"/>
    <property type="match status" value="1"/>
</dbReference>